<dbReference type="EMBL" id="JBHSQJ010000005">
    <property type="protein sequence ID" value="MFC5905860.1"/>
    <property type="molecule type" value="Genomic_DNA"/>
</dbReference>
<dbReference type="RefSeq" id="WP_380578705.1">
    <property type="nucleotide sequence ID" value="NZ_JBHSQJ010000005.1"/>
</dbReference>
<evidence type="ECO:0000259" key="1">
    <source>
        <dbReference type="Pfam" id="PF00027"/>
    </source>
</evidence>
<name>A0ABW1FVT1_9ACTN</name>
<feature type="domain" description="Cyclic nucleotide-binding" evidence="1">
    <location>
        <begin position="53"/>
        <end position="139"/>
    </location>
</feature>
<dbReference type="SUPFAM" id="SSF51206">
    <property type="entry name" value="cAMP-binding domain-like"/>
    <property type="match status" value="1"/>
</dbReference>
<proteinExistence type="predicted"/>
<dbReference type="Gene3D" id="2.60.120.10">
    <property type="entry name" value="Jelly Rolls"/>
    <property type="match status" value="1"/>
</dbReference>
<dbReference type="InterPro" id="IPR000595">
    <property type="entry name" value="cNMP-bd_dom"/>
</dbReference>
<dbReference type="InterPro" id="IPR050397">
    <property type="entry name" value="Env_Response_Regulators"/>
</dbReference>
<organism evidence="2 3">
    <name type="scientific">Streptacidiphilus monticola</name>
    <dbReference type="NCBI Taxonomy" id="2161674"/>
    <lineage>
        <taxon>Bacteria</taxon>
        <taxon>Bacillati</taxon>
        <taxon>Actinomycetota</taxon>
        <taxon>Actinomycetes</taxon>
        <taxon>Kitasatosporales</taxon>
        <taxon>Streptomycetaceae</taxon>
        <taxon>Streptacidiphilus</taxon>
    </lineage>
</organism>
<dbReference type="InterPro" id="IPR014710">
    <property type="entry name" value="RmlC-like_jellyroll"/>
</dbReference>
<evidence type="ECO:0000313" key="2">
    <source>
        <dbReference type="EMBL" id="MFC5905860.1"/>
    </source>
</evidence>
<gene>
    <name evidence="2" type="ORF">ACFP3V_01315</name>
</gene>
<dbReference type="PANTHER" id="PTHR24567">
    <property type="entry name" value="CRP FAMILY TRANSCRIPTIONAL REGULATORY PROTEIN"/>
    <property type="match status" value="1"/>
</dbReference>
<comment type="caution">
    <text evidence="2">The sequence shown here is derived from an EMBL/GenBank/DDBJ whole genome shotgun (WGS) entry which is preliminary data.</text>
</comment>
<keyword evidence="3" id="KW-1185">Reference proteome</keyword>
<protein>
    <submittedName>
        <fullName evidence="2">Crp/Fnr family transcriptional regulator</fullName>
    </submittedName>
</protein>
<dbReference type="CDD" id="cd00038">
    <property type="entry name" value="CAP_ED"/>
    <property type="match status" value="1"/>
</dbReference>
<dbReference type="InterPro" id="IPR018490">
    <property type="entry name" value="cNMP-bd_dom_sf"/>
</dbReference>
<reference evidence="3" key="1">
    <citation type="journal article" date="2019" name="Int. J. Syst. Evol. Microbiol.">
        <title>The Global Catalogue of Microorganisms (GCM) 10K type strain sequencing project: providing services to taxonomists for standard genome sequencing and annotation.</title>
        <authorList>
            <consortium name="The Broad Institute Genomics Platform"/>
            <consortium name="The Broad Institute Genome Sequencing Center for Infectious Disease"/>
            <person name="Wu L."/>
            <person name="Ma J."/>
        </authorList>
    </citation>
    <scope>NUCLEOTIDE SEQUENCE [LARGE SCALE GENOMIC DNA]</scope>
    <source>
        <strain evidence="3">JCM 4816</strain>
    </source>
</reference>
<sequence length="212" mass="23730">MPPPDGHAAAFTRLGTPLQAIGAHEHLLRFLGRWGKMPADQARAASALFRPMSLPKGALLARAGEPPQHVAFIVRGLVRLYFTGADGQEWTYDFRHEDHFVCAHSAVRDAVPAAMSAQALEACQLLVASCRAFWDLCDRSTVWRGLSTRLTEASYRRQLDRQRELLMEDAATRYRNFLTGHPAIARRLTQRQIASYIGITPVALSRLRSRLI</sequence>
<dbReference type="PANTHER" id="PTHR24567:SF76">
    <property type="entry name" value="CYCLIC NUCLEOTIDE-BINDING DOMAIN PROTEIN"/>
    <property type="match status" value="1"/>
</dbReference>
<dbReference type="Pfam" id="PF00027">
    <property type="entry name" value="cNMP_binding"/>
    <property type="match status" value="1"/>
</dbReference>
<accession>A0ABW1FVT1</accession>
<dbReference type="Proteomes" id="UP001596174">
    <property type="component" value="Unassembled WGS sequence"/>
</dbReference>
<evidence type="ECO:0000313" key="3">
    <source>
        <dbReference type="Proteomes" id="UP001596174"/>
    </source>
</evidence>